<dbReference type="SUPFAM" id="SSF56349">
    <property type="entry name" value="DNA breaking-rejoining enzymes"/>
    <property type="match status" value="1"/>
</dbReference>
<gene>
    <name evidence="2" type="ORF">SAMN05660359_02671</name>
</gene>
<keyword evidence="3" id="KW-1185">Reference proteome</keyword>
<dbReference type="GO" id="GO:0015074">
    <property type="term" value="P:DNA integration"/>
    <property type="evidence" value="ECO:0007669"/>
    <property type="project" value="InterPro"/>
</dbReference>
<name>A0A1I5G975_9ACTN</name>
<reference evidence="3" key="1">
    <citation type="submission" date="2016-10" db="EMBL/GenBank/DDBJ databases">
        <authorList>
            <person name="Varghese N."/>
            <person name="Submissions S."/>
        </authorList>
    </citation>
    <scope>NUCLEOTIDE SEQUENCE [LARGE SCALE GENOMIC DNA]</scope>
    <source>
        <strain evidence="3">DSM 43161</strain>
    </source>
</reference>
<protein>
    <submittedName>
        <fullName evidence="2">Uncharacterized protein</fullName>
    </submittedName>
</protein>
<accession>A0A1I5G975</accession>
<dbReference type="GO" id="GO:0003677">
    <property type="term" value="F:DNA binding"/>
    <property type="evidence" value="ECO:0007669"/>
    <property type="project" value="InterPro"/>
</dbReference>
<dbReference type="GO" id="GO:0006310">
    <property type="term" value="P:DNA recombination"/>
    <property type="evidence" value="ECO:0007669"/>
    <property type="project" value="UniProtKB-KW"/>
</dbReference>
<dbReference type="EMBL" id="FOWE01000006">
    <property type="protein sequence ID" value="SFO32557.1"/>
    <property type="molecule type" value="Genomic_DNA"/>
</dbReference>
<evidence type="ECO:0000313" key="3">
    <source>
        <dbReference type="Proteomes" id="UP000183642"/>
    </source>
</evidence>
<evidence type="ECO:0000256" key="1">
    <source>
        <dbReference type="ARBA" id="ARBA00023172"/>
    </source>
</evidence>
<organism evidence="2 3">
    <name type="scientific">Geodermatophilus obscurus</name>
    <dbReference type="NCBI Taxonomy" id="1861"/>
    <lineage>
        <taxon>Bacteria</taxon>
        <taxon>Bacillati</taxon>
        <taxon>Actinomycetota</taxon>
        <taxon>Actinomycetes</taxon>
        <taxon>Geodermatophilales</taxon>
        <taxon>Geodermatophilaceae</taxon>
        <taxon>Geodermatophilus</taxon>
    </lineage>
</organism>
<evidence type="ECO:0000313" key="2">
    <source>
        <dbReference type="EMBL" id="SFO32557.1"/>
    </source>
</evidence>
<dbReference type="Gene3D" id="1.10.443.10">
    <property type="entry name" value="Intergrase catalytic core"/>
    <property type="match status" value="1"/>
</dbReference>
<dbReference type="InterPro" id="IPR013762">
    <property type="entry name" value="Integrase-like_cat_sf"/>
</dbReference>
<sequence length="45" mass="4653">MTGAGPPKGTTSHDLRHHDVSVLLTAGESVVAVAERLGTRTPRSS</sequence>
<keyword evidence="1" id="KW-0233">DNA recombination</keyword>
<dbReference type="Proteomes" id="UP000183642">
    <property type="component" value="Unassembled WGS sequence"/>
</dbReference>
<proteinExistence type="predicted"/>
<dbReference type="RefSeq" id="WP_208976734.1">
    <property type="nucleotide sequence ID" value="NZ_FOWE01000006.1"/>
</dbReference>
<dbReference type="AlphaFoldDB" id="A0A1I5G975"/>
<dbReference type="InterPro" id="IPR011010">
    <property type="entry name" value="DNA_brk_join_enz"/>
</dbReference>